<name>A0ACB8BDL4_9AGAM</name>
<keyword evidence="2" id="KW-1185">Reference proteome</keyword>
<accession>A0ACB8BDL4</accession>
<protein>
    <submittedName>
        <fullName evidence="1">Uncharacterized protein</fullName>
    </submittedName>
</protein>
<proteinExistence type="predicted"/>
<reference evidence="1" key="1">
    <citation type="journal article" date="2021" name="New Phytol.">
        <title>Evolutionary innovations through gain and loss of genes in the ectomycorrhizal Boletales.</title>
        <authorList>
            <person name="Wu G."/>
            <person name="Miyauchi S."/>
            <person name="Morin E."/>
            <person name="Kuo A."/>
            <person name="Drula E."/>
            <person name="Varga T."/>
            <person name="Kohler A."/>
            <person name="Feng B."/>
            <person name="Cao Y."/>
            <person name="Lipzen A."/>
            <person name="Daum C."/>
            <person name="Hundley H."/>
            <person name="Pangilinan J."/>
            <person name="Johnson J."/>
            <person name="Barry K."/>
            <person name="LaButti K."/>
            <person name="Ng V."/>
            <person name="Ahrendt S."/>
            <person name="Min B."/>
            <person name="Choi I.G."/>
            <person name="Park H."/>
            <person name="Plett J.M."/>
            <person name="Magnuson J."/>
            <person name="Spatafora J.W."/>
            <person name="Nagy L.G."/>
            <person name="Henrissat B."/>
            <person name="Grigoriev I.V."/>
            <person name="Yang Z.L."/>
            <person name="Xu J."/>
            <person name="Martin F.M."/>
        </authorList>
    </citation>
    <scope>NUCLEOTIDE SEQUENCE</scope>
    <source>
        <strain evidence="1">KUC20120723A-06</strain>
    </source>
</reference>
<organism evidence="1 2">
    <name type="scientific">Leucogyrophana mollusca</name>
    <dbReference type="NCBI Taxonomy" id="85980"/>
    <lineage>
        <taxon>Eukaryota</taxon>
        <taxon>Fungi</taxon>
        <taxon>Dikarya</taxon>
        <taxon>Basidiomycota</taxon>
        <taxon>Agaricomycotina</taxon>
        <taxon>Agaricomycetes</taxon>
        <taxon>Agaricomycetidae</taxon>
        <taxon>Boletales</taxon>
        <taxon>Boletales incertae sedis</taxon>
        <taxon>Leucogyrophana</taxon>
    </lineage>
</organism>
<comment type="caution">
    <text evidence="1">The sequence shown here is derived from an EMBL/GenBank/DDBJ whole genome shotgun (WGS) entry which is preliminary data.</text>
</comment>
<sequence length="221" mass="24000">TPQVIGDVALATLAGGPCRIAWCIFFPLRTKTRLTRTFSQRTPPLAFGCAPTLPLSSIALGSLIATFLEILRLIPNAVRNNANASRSRKSALALPVPRFPGDIENMARYFNGYAYIEMALYGKPYTSAARDTWNISLHDRDDALANDSLVSMTPTRGVYAAGRLCSLFAYLYLHRAQPLRPYNAEGQHTTPVVLLAFLIGLQCCMSANALSSALEAGVSTM</sequence>
<dbReference type="EMBL" id="MU266455">
    <property type="protein sequence ID" value="KAH7923359.1"/>
    <property type="molecule type" value="Genomic_DNA"/>
</dbReference>
<dbReference type="Proteomes" id="UP000790709">
    <property type="component" value="Unassembled WGS sequence"/>
</dbReference>
<feature type="non-terminal residue" evidence="1">
    <location>
        <position position="1"/>
    </location>
</feature>
<gene>
    <name evidence="1" type="ORF">BV22DRAFT_1015578</name>
</gene>
<evidence type="ECO:0000313" key="2">
    <source>
        <dbReference type="Proteomes" id="UP000790709"/>
    </source>
</evidence>
<evidence type="ECO:0000313" key="1">
    <source>
        <dbReference type="EMBL" id="KAH7923359.1"/>
    </source>
</evidence>